<keyword evidence="2" id="KW-0285">Flavoprotein</keyword>
<dbReference type="EMBL" id="JBBWWR010000020">
    <property type="protein sequence ID" value="KAK8939827.1"/>
    <property type="molecule type" value="Genomic_DNA"/>
</dbReference>
<dbReference type="PANTHER" id="PTHR48105">
    <property type="entry name" value="THIOREDOXIN REDUCTASE 1-RELATED-RELATED"/>
    <property type="match status" value="1"/>
</dbReference>
<keyword evidence="5" id="KW-1185">Reference proteome</keyword>
<organism evidence="4 5">
    <name type="scientific">Platanthera guangdongensis</name>
    <dbReference type="NCBI Taxonomy" id="2320717"/>
    <lineage>
        <taxon>Eukaryota</taxon>
        <taxon>Viridiplantae</taxon>
        <taxon>Streptophyta</taxon>
        <taxon>Embryophyta</taxon>
        <taxon>Tracheophyta</taxon>
        <taxon>Spermatophyta</taxon>
        <taxon>Magnoliopsida</taxon>
        <taxon>Liliopsida</taxon>
        <taxon>Asparagales</taxon>
        <taxon>Orchidaceae</taxon>
        <taxon>Orchidoideae</taxon>
        <taxon>Orchideae</taxon>
        <taxon>Orchidinae</taxon>
        <taxon>Platanthera</taxon>
    </lineage>
</organism>
<gene>
    <name evidence="4" type="primary">NTR1</name>
    <name evidence="4" type="ORF">KSP40_PGU009456</name>
</gene>
<dbReference type="PRINTS" id="PR00469">
    <property type="entry name" value="PNDRDTASEII"/>
</dbReference>
<name>A0ABR2LFV6_9ASPA</name>
<dbReference type="InterPro" id="IPR036188">
    <property type="entry name" value="FAD/NAD-bd_sf"/>
</dbReference>
<comment type="similarity">
    <text evidence="1">Belongs to the class-II pyridine nucleotide-disulfide oxidoreductase family.</text>
</comment>
<accession>A0ABR2LFV6</accession>
<keyword evidence="3" id="KW-0560">Oxidoreductase</keyword>
<proteinExistence type="inferred from homology"/>
<evidence type="ECO:0000256" key="1">
    <source>
        <dbReference type="ARBA" id="ARBA00009333"/>
    </source>
</evidence>
<dbReference type="InterPro" id="IPR050097">
    <property type="entry name" value="Ferredoxin-NADP_redctase_2"/>
</dbReference>
<protein>
    <submittedName>
        <fullName evidence="4">Thioredoxin reductase 1</fullName>
    </submittedName>
</protein>
<evidence type="ECO:0000313" key="5">
    <source>
        <dbReference type="Proteomes" id="UP001412067"/>
    </source>
</evidence>
<evidence type="ECO:0000256" key="3">
    <source>
        <dbReference type="ARBA" id="ARBA00023002"/>
    </source>
</evidence>
<evidence type="ECO:0000256" key="2">
    <source>
        <dbReference type="ARBA" id="ARBA00022630"/>
    </source>
</evidence>
<reference evidence="4 5" key="1">
    <citation type="journal article" date="2022" name="Nat. Plants">
        <title>Genomes of leafy and leafless Platanthera orchids illuminate the evolution of mycoheterotrophy.</title>
        <authorList>
            <person name="Li M.H."/>
            <person name="Liu K.W."/>
            <person name="Li Z."/>
            <person name="Lu H.C."/>
            <person name="Ye Q.L."/>
            <person name="Zhang D."/>
            <person name="Wang J.Y."/>
            <person name="Li Y.F."/>
            <person name="Zhong Z.M."/>
            <person name="Liu X."/>
            <person name="Yu X."/>
            <person name="Liu D.K."/>
            <person name="Tu X.D."/>
            <person name="Liu B."/>
            <person name="Hao Y."/>
            <person name="Liao X.Y."/>
            <person name="Jiang Y.T."/>
            <person name="Sun W.H."/>
            <person name="Chen J."/>
            <person name="Chen Y.Q."/>
            <person name="Ai Y."/>
            <person name="Zhai J.W."/>
            <person name="Wu S.S."/>
            <person name="Zhou Z."/>
            <person name="Hsiao Y.Y."/>
            <person name="Wu W.L."/>
            <person name="Chen Y.Y."/>
            <person name="Lin Y.F."/>
            <person name="Hsu J.L."/>
            <person name="Li C.Y."/>
            <person name="Wang Z.W."/>
            <person name="Zhao X."/>
            <person name="Zhong W.Y."/>
            <person name="Ma X.K."/>
            <person name="Ma L."/>
            <person name="Huang J."/>
            <person name="Chen G.Z."/>
            <person name="Huang M.Z."/>
            <person name="Huang L."/>
            <person name="Peng D.H."/>
            <person name="Luo Y.B."/>
            <person name="Zou S.Q."/>
            <person name="Chen S.P."/>
            <person name="Lan S."/>
            <person name="Tsai W.C."/>
            <person name="Van de Peer Y."/>
            <person name="Liu Z.J."/>
        </authorList>
    </citation>
    <scope>NUCLEOTIDE SEQUENCE [LARGE SCALE GENOMIC DNA]</scope>
    <source>
        <strain evidence="4">Lor288</strain>
    </source>
</reference>
<sequence length="82" mass="9084">MYQRDMFRVSKIMQVRDLSNPKIDVLWNSQVLEACGENEGGSLGGVQLKNLVTEEIKKRALSGLFFAIGHDPATKFLGGGWS</sequence>
<dbReference type="Gene3D" id="3.50.50.60">
    <property type="entry name" value="FAD/NAD(P)-binding domain"/>
    <property type="match status" value="1"/>
</dbReference>
<dbReference type="Proteomes" id="UP001412067">
    <property type="component" value="Unassembled WGS sequence"/>
</dbReference>
<evidence type="ECO:0000313" key="4">
    <source>
        <dbReference type="EMBL" id="KAK8939827.1"/>
    </source>
</evidence>
<comment type="caution">
    <text evidence="4">The sequence shown here is derived from an EMBL/GenBank/DDBJ whole genome shotgun (WGS) entry which is preliminary data.</text>
</comment>